<dbReference type="Proteomes" id="UP000069912">
    <property type="component" value="Chromosome"/>
</dbReference>
<name>A0A0X8FBN7_9LACT</name>
<keyword evidence="10" id="KW-0067">ATP-binding</keyword>
<dbReference type="InterPro" id="IPR050351">
    <property type="entry name" value="BphY/WalK/GraS-like"/>
</dbReference>
<dbReference type="AlphaFoldDB" id="A0A0X8FBN7"/>
<keyword evidence="12 13" id="KW-0472">Membrane</keyword>
<dbReference type="PROSITE" id="PS50885">
    <property type="entry name" value="HAMP"/>
    <property type="match status" value="1"/>
</dbReference>
<organism evidence="17 18">
    <name type="scientific">Aerococcus sanguinicola</name>
    <dbReference type="NCBI Taxonomy" id="119206"/>
    <lineage>
        <taxon>Bacteria</taxon>
        <taxon>Bacillati</taxon>
        <taxon>Bacillota</taxon>
        <taxon>Bacilli</taxon>
        <taxon>Lactobacillales</taxon>
        <taxon>Aerococcaceae</taxon>
        <taxon>Aerococcus</taxon>
    </lineage>
</organism>
<dbReference type="CDD" id="cd00082">
    <property type="entry name" value="HisKA"/>
    <property type="match status" value="1"/>
</dbReference>
<feature type="domain" description="Histidine kinase" evidence="14">
    <location>
        <begin position="378"/>
        <end position="599"/>
    </location>
</feature>
<proteinExistence type="predicted"/>
<dbReference type="RefSeq" id="WP_067974626.1">
    <property type="nucleotide sequence ID" value="NZ_CAJHKM010000001.1"/>
</dbReference>
<dbReference type="PANTHER" id="PTHR45453:SF1">
    <property type="entry name" value="PHOSPHATE REGULON SENSOR PROTEIN PHOR"/>
    <property type="match status" value="1"/>
</dbReference>
<evidence type="ECO:0000256" key="13">
    <source>
        <dbReference type="SAM" id="Phobius"/>
    </source>
</evidence>
<keyword evidence="9" id="KW-0418">Kinase</keyword>
<dbReference type="InterPro" id="IPR013767">
    <property type="entry name" value="PAS_fold"/>
</dbReference>
<dbReference type="InterPro" id="IPR000014">
    <property type="entry name" value="PAS"/>
</dbReference>
<feature type="domain" description="PAS" evidence="15">
    <location>
        <begin position="251"/>
        <end position="296"/>
    </location>
</feature>
<dbReference type="GO" id="GO:0005524">
    <property type="term" value="F:ATP binding"/>
    <property type="evidence" value="ECO:0007669"/>
    <property type="project" value="UniProtKB-KW"/>
</dbReference>
<dbReference type="GO" id="GO:0016036">
    <property type="term" value="P:cellular response to phosphate starvation"/>
    <property type="evidence" value="ECO:0007669"/>
    <property type="project" value="TreeGrafter"/>
</dbReference>
<reference evidence="17 18" key="1">
    <citation type="journal article" date="2016" name="Genome Announc.">
        <title>Complete Genome Sequences of Aerococcus christensenii CCUG 28831T, Aerococcus sanguinicola CCUG 43001T, Aerococcus urinae CCUG 36881T, Aerococcus urinaeequi CCUG 28094T, Aerococcus urinaehominis CCUG 42038 BT, and Aerococcus viridans CCUG 4311T.</title>
        <authorList>
            <person name="Carkaci D."/>
            <person name="Dargis R."/>
            <person name="Nielsen X.C."/>
            <person name="Skovgaard O."/>
            <person name="Fuursted K."/>
            <person name="Christensen J.J."/>
        </authorList>
    </citation>
    <scope>NUCLEOTIDE SEQUENCE [LARGE SCALE GENOMIC DNA]</scope>
    <source>
        <strain evidence="17 18">CCUG43001</strain>
    </source>
</reference>
<dbReference type="InterPro" id="IPR036097">
    <property type="entry name" value="HisK_dim/P_sf"/>
</dbReference>
<evidence type="ECO:0000259" key="14">
    <source>
        <dbReference type="PROSITE" id="PS50109"/>
    </source>
</evidence>
<dbReference type="CDD" id="cd00075">
    <property type="entry name" value="HATPase"/>
    <property type="match status" value="1"/>
</dbReference>
<dbReference type="InterPro" id="IPR005467">
    <property type="entry name" value="His_kinase_dom"/>
</dbReference>
<evidence type="ECO:0000256" key="8">
    <source>
        <dbReference type="ARBA" id="ARBA00022741"/>
    </source>
</evidence>
<evidence type="ECO:0000256" key="5">
    <source>
        <dbReference type="ARBA" id="ARBA00022475"/>
    </source>
</evidence>
<dbReference type="SMART" id="SM00091">
    <property type="entry name" value="PAS"/>
    <property type="match status" value="1"/>
</dbReference>
<keyword evidence="5" id="KW-1003">Cell membrane</keyword>
<dbReference type="Pfam" id="PF02518">
    <property type="entry name" value="HATPase_c"/>
    <property type="match status" value="1"/>
</dbReference>
<dbReference type="Pfam" id="PF00989">
    <property type="entry name" value="PAS"/>
    <property type="match status" value="1"/>
</dbReference>
<dbReference type="SUPFAM" id="SSF55874">
    <property type="entry name" value="ATPase domain of HSP90 chaperone/DNA topoisomerase II/histidine kinase"/>
    <property type="match status" value="1"/>
</dbReference>
<dbReference type="FunFam" id="1.10.287.130:FF:000001">
    <property type="entry name" value="Two-component sensor histidine kinase"/>
    <property type="match status" value="1"/>
</dbReference>
<gene>
    <name evidence="17" type="ORF">AWM72_05700</name>
</gene>
<dbReference type="CDD" id="cd00130">
    <property type="entry name" value="PAS"/>
    <property type="match status" value="1"/>
</dbReference>
<dbReference type="InterPro" id="IPR003660">
    <property type="entry name" value="HAMP_dom"/>
</dbReference>
<dbReference type="Gene3D" id="3.30.565.10">
    <property type="entry name" value="Histidine kinase-like ATPase, C-terminal domain"/>
    <property type="match status" value="1"/>
</dbReference>
<dbReference type="SMART" id="SM00304">
    <property type="entry name" value="HAMP"/>
    <property type="match status" value="1"/>
</dbReference>
<evidence type="ECO:0000256" key="2">
    <source>
        <dbReference type="ARBA" id="ARBA00004236"/>
    </source>
</evidence>
<evidence type="ECO:0000313" key="17">
    <source>
        <dbReference type="EMBL" id="AMB94288.1"/>
    </source>
</evidence>
<dbReference type="InterPro" id="IPR003594">
    <property type="entry name" value="HATPase_dom"/>
</dbReference>
<dbReference type="PANTHER" id="PTHR45453">
    <property type="entry name" value="PHOSPHATE REGULON SENSOR PROTEIN PHOR"/>
    <property type="match status" value="1"/>
</dbReference>
<protein>
    <recommendedName>
        <fullName evidence="4">histidine kinase</fullName>
        <ecNumber evidence="4">2.7.13.3</ecNumber>
    </recommendedName>
</protein>
<dbReference type="SMART" id="SM00388">
    <property type="entry name" value="HisKA"/>
    <property type="match status" value="1"/>
</dbReference>
<dbReference type="PROSITE" id="PS50109">
    <property type="entry name" value="HIS_KIN"/>
    <property type="match status" value="1"/>
</dbReference>
<keyword evidence="13" id="KW-0812">Transmembrane</keyword>
<dbReference type="GeneID" id="92903560"/>
<comment type="catalytic activity">
    <reaction evidence="1">
        <text>ATP + protein L-histidine = ADP + protein N-phospho-L-histidine.</text>
        <dbReference type="EC" id="2.7.13.3"/>
    </reaction>
</comment>
<evidence type="ECO:0000256" key="11">
    <source>
        <dbReference type="ARBA" id="ARBA00023012"/>
    </source>
</evidence>
<evidence type="ECO:0000256" key="6">
    <source>
        <dbReference type="ARBA" id="ARBA00022553"/>
    </source>
</evidence>
<dbReference type="NCBIfam" id="TIGR00229">
    <property type="entry name" value="sensory_box"/>
    <property type="match status" value="1"/>
</dbReference>
<keyword evidence="8" id="KW-0547">Nucleotide-binding</keyword>
<dbReference type="GO" id="GO:0005886">
    <property type="term" value="C:plasma membrane"/>
    <property type="evidence" value="ECO:0007669"/>
    <property type="project" value="UniProtKB-SubCell"/>
</dbReference>
<reference evidence="18" key="2">
    <citation type="submission" date="2016-01" db="EMBL/GenBank/DDBJ databases">
        <title>Six Aerococcus type strain genome sequencing and assembly using PacBio and Illumina Hiseq.</title>
        <authorList>
            <person name="Carkaci D."/>
            <person name="Dargis R."/>
            <person name="Nielsen X.C."/>
            <person name="Skovgaard O."/>
            <person name="Fuursted K."/>
            <person name="Christensen J.J."/>
        </authorList>
    </citation>
    <scope>NUCLEOTIDE SEQUENCE [LARGE SCALE GENOMIC DNA]</scope>
    <source>
        <strain evidence="18">CCUG43001</strain>
    </source>
</reference>
<dbReference type="InterPro" id="IPR035965">
    <property type="entry name" value="PAS-like_dom_sf"/>
</dbReference>
<dbReference type="Pfam" id="PF00512">
    <property type="entry name" value="HisKA"/>
    <property type="match status" value="1"/>
</dbReference>
<evidence type="ECO:0000256" key="4">
    <source>
        <dbReference type="ARBA" id="ARBA00012438"/>
    </source>
</evidence>
<dbReference type="KEGG" id="asan:AWM72_05700"/>
<dbReference type="InterPro" id="IPR004358">
    <property type="entry name" value="Sig_transdc_His_kin-like_C"/>
</dbReference>
<sequence>MKRLTARLTGLFALLFILYSFLFAYNANLVVEHVVGEETQEQMTETAATLRKSFMSLNEENIQNRDRKWVGMINNLIGVLNPAERIIIYDMDKRELIAMGNADLPAAPRESQAFDRAWANTTDFKTHDNNSEDNTIYQYTEFMRNSKGDPIAYIQIIRAVSDLSAAQSRLMGIAFICSILAMAVLLALLYYYFKRLSNPVQAITRIVDDLSHNDYQSRYESKGIEEFDEIGRNINGLAENLERQQGQILTQQKRLNQLIDYLIVGVLLIDDQQRIQVSNSAFFTILGIETDDIWGKRYDNVLHGYRLKQMIENCFQDKSNYNDEVYLYYPKEVILDVNVIYIEESPAGPDTGSQVIVLIYDITEIRRLEKVRTDFISNASHELKTPITSIQGFAETLLDGALEDPDLAQEFVGIIASESNRLTSLISDILDLSKIEQDQIGHKVESIDLEVLANGALVKAEELALRKGISLHTVNLHEEPIIFNSEAGRIDQILTNLVNNGIKYTNPGGDVWIILDLMEAEGYVHISVKDNGVGIPREDLPRIFERFYRVSKDRSTNSGGTGLGLSIVRNLVNSMNGKIHVESQYGQGSCFNVYLPMLDLEDNDDGIEILEE</sequence>
<dbReference type="SMART" id="SM00387">
    <property type="entry name" value="HATPase_c"/>
    <property type="match status" value="1"/>
</dbReference>
<keyword evidence="6" id="KW-0597">Phosphoprotein</keyword>
<dbReference type="PROSITE" id="PS50112">
    <property type="entry name" value="PAS"/>
    <property type="match status" value="1"/>
</dbReference>
<keyword evidence="13" id="KW-1133">Transmembrane helix</keyword>
<dbReference type="EMBL" id="CP014160">
    <property type="protein sequence ID" value="AMB94288.1"/>
    <property type="molecule type" value="Genomic_DNA"/>
</dbReference>
<feature type="domain" description="HAMP" evidence="16">
    <location>
        <begin position="194"/>
        <end position="246"/>
    </location>
</feature>
<keyword evidence="7" id="KW-0808">Transferase</keyword>
<comment type="subcellular location">
    <subcellularLocation>
        <location evidence="2">Cell membrane</location>
    </subcellularLocation>
    <subcellularLocation>
        <location evidence="3">Membrane raft</location>
        <topology evidence="3">Multi-pass membrane protein</topology>
    </subcellularLocation>
</comment>
<evidence type="ECO:0000256" key="9">
    <source>
        <dbReference type="ARBA" id="ARBA00022777"/>
    </source>
</evidence>
<dbReference type="Gene3D" id="1.10.287.130">
    <property type="match status" value="1"/>
</dbReference>
<dbReference type="SUPFAM" id="SSF55785">
    <property type="entry name" value="PYP-like sensor domain (PAS domain)"/>
    <property type="match status" value="1"/>
</dbReference>
<dbReference type="FunFam" id="3.30.565.10:FF:000023">
    <property type="entry name" value="PAS domain-containing sensor histidine kinase"/>
    <property type="match status" value="1"/>
</dbReference>
<dbReference type="GO" id="GO:0045121">
    <property type="term" value="C:membrane raft"/>
    <property type="evidence" value="ECO:0007669"/>
    <property type="project" value="UniProtKB-SubCell"/>
</dbReference>
<dbReference type="GO" id="GO:0000155">
    <property type="term" value="F:phosphorelay sensor kinase activity"/>
    <property type="evidence" value="ECO:0007669"/>
    <property type="project" value="InterPro"/>
</dbReference>
<feature type="transmembrane region" description="Helical" evidence="13">
    <location>
        <begin position="170"/>
        <end position="193"/>
    </location>
</feature>
<evidence type="ECO:0000256" key="7">
    <source>
        <dbReference type="ARBA" id="ARBA00022679"/>
    </source>
</evidence>
<evidence type="ECO:0000256" key="10">
    <source>
        <dbReference type="ARBA" id="ARBA00022840"/>
    </source>
</evidence>
<evidence type="ECO:0000256" key="12">
    <source>
        <dbReference type="ARBA" id="ARBA00023136"/>
    </source>
</evidence>
<dbReference type="NCBIfam" id="NF046044">
    <property type="entry name" value="PnpS"/>
    <property type="match status" value="1"/>
</dbReference>
<dbReference type="SUPFAM" id="SSF47384">
    <property type="entry name" value="Homodimeric domain of signal transducing histidine kinase"/>
    <property type="match status" value="1"/>
</dbReference>
<evidence type="ECO:0000256" key="3">
    <source>
        <dbReference type="ARBA" id="ARBA00004314"/>
    </source>
</evidence>
<dbReference type="Gene3D" id="3.30.450.20">
    <property type="entry name" value="PAS domain"/>
    <property type="match status" value="1"/>
</dbReference>
<dbReference type="PRINTS" id="PR00344">
    <property type="entry name" value="BCTRLSENSOR"/>
</dbReference>
<evidence type="ECO:0000259" key="15">
    <source>
        <dbReference type="PROSITE" id="PS50112"/>
    </source>
</evidence>
<keyword evidence="11" id="KW-0902">Two-component regulatory system</keyword>
<dbReference type="EC" id="2.7.13.3" evidence="4"/>
<dbReference type="InterPro" id="IPR003661">
    <property type="entry name" value="HisK_dim/P_dom"/>
</dbReference>
<evidence type="ECO:0000259" key="16">
    <source>
        <dbReference type="PROSITE" id="PS50885"/>
    </source>
</evidence>
<evidence type="ECO:0000313" key="18">
    <source>
        <dbReference type="Proteomes" id="UP000069912"/>
    </source>
</evidence>
<dbReference type="InterPro" id="IPR036890">
    <property type="entry name" value="HATPase_C_sf"/>
</dbReference>
<accession>A0A0X8FBN7</accession>
<keyword evidence="18" id="KW-1185">Reference proteome</keyword>
<dbReference type="Gene3D" id="6.10.340.10">
    <property type="match status" value="1"/>
</dbReference>
<dbReference type="GO" id="GO:0006355">
    <property type="term" value="P:regulation of DNA-templated transcription"/>
    <property type="evidence" value="ECO:0007669"/>
    <property type="project" value="InterPro"/>
</dbReference>
<dbReference type="GO" id="GO:0004721">
    <property type="term" value="F:phosphoprotein phosphatase activity"/>
    <property type="evidence" value="ECO:0007669"/>
    <property type="project" value="TreeGrafter"/>
</dbReference>
<evidence type="ECO:0000256" key="1">
    <source>
        <dbReference type="ARBA" id="ARBA00000085"/>
    </source>
</evidence>